<keyword evidence="2 8" id="KW-0808">Transferase</keyword>
<evidence type="ECO:0000256" key="2">
    <source>
        <dbReference type="ARBA" id="ARBA00022679"/>
    </source>
</evidence>
<dbReference type="EMBL" id="JANQAO010000001">
    <property type="protein sequence ID" value="MDM5146802.1"/>
    <property type="molecule type" value="Genomic_DNA"/>
</dbReference>
<comment type="catalytic activity">
    <reaction evidence="8">
        <text>apo-[ACP] + CoA = holo-[ACP] + adenosine 3',5'-bisphosphate + H(+)</text>
        <dbReference type="Rhea" id="RHEA:12068"/>
        <dbReference type="Rhea" id="RHEA-COMP:9685"/>
        <dbReference type="Rhea" id="RHEA-COMP:9690"/>
        <dbReference type="ChEBI" id="CHEBI:15378"/>
        <dbReference type="ChEBI" id="CHEBI:29999"/>
        <dbReference type="ChEBI" id="CHEBI:57287"/>
        <dbReference type="ChEBI" id="CHEBI:58343"/>
        <dbReference type="ChEBI" id="CHEBI:64479"/>
        <dbReference type="EC" id="2.7.8.7"/>
    </reaction>
</comment>
<keyword evidence="1 8" id="KW-0444">Lipid biosynthesis</keyword>
<keyword evidence="8" id="KW-0963">Cytoplasm</keyword>
<keyword evidence="3 8" id="KW-0479">Metal-binding</keyword>
<comment type="caution">
    <text evidence="10">The sequence shown here is derived from an EMBL/GenBank/DDBJ whole genome shotgun (WGS) entry which is preliminary data.</text>
</comment>
<protein>
    <recommendedName>
        <fullName evidence="8">Holo-[acyl-carrier-protein] synthase</fullName>
        <shortName evidence="8">Holo-ACP synthase</shortName>
        <ecNumber evidence="8">2.7.8.7</ecNumber>
    </recommendedName>
    <alternativeName>
        <fullName evidence="8">4'-phosphopantetheinyl transferase AcpS</fullName>
    </alternativeName>
</protein>
<organism evidence="10 11">
    <name type="scientific">Candidatus Doriopsillibacter californiensis</name>
    <dbReference type="NCBI Taxonomy" id="2970740"/>
    <lineage>
        <taxon>Bacteria</taxon>
        <taxon>Pseudomonadati</taxon>
        <taxon>Pseudomonadota</taxon>
        <taxon>Gammaproteobacteria</taxon>
        <taxon>Candidatus Tethybacterales</taxon>
        <taxon>Candidatus Persebacteraceae</taxon>
        <taxon>Candidatus Doriopsillibacter</taxon>
    </lineage>
</organism>
<comment type="cofactor">
    <cofactor evidence="8">
        <name>Mg(2+)</name>
        <dbReference type="ChEBI" id="CHEBI:18420"/>
    </cofactor>
</comment>
<sequence length="130" mass="14320">MIAGVGNDLVDMTRLQRLLARYPRRLPQKILTVAEREEFAVRQLSLTYLAGRVAAKEALSKALGTGLRTPVNWRQIAILGNEVGSPEFHFEPLLADYLAAREINKCHLSITHDGGFAMAVVIADKIVIPA</sequence>
<evidence type="ECO:0000256" key="3">
    <source>
        <dbReference type="ARBA" id="ARBA00022723"/>
    </source>
</evidence>
<reference evidence="10" key="2">
    <citation type="journal article" date="2023" name="Microbiome">
        <title>Synthase-selected sorting approach identifies a beta-lactone synthase in a nudibranch symbiotic bacterium.</title>
        <authorList>
            <person name="Dzunkova M."/>
            <person name="La Clair J.J."/>
            <person name="Tyml T."/>
            <person name="Doud D."/>
            <person name="Schulz F."/>
            <person name="Piquer-Esteban S."/>
            <person name="Porcel Sanchis D."/>
            <person name="Osborn A."/>
            <person name="Robinson D."/>
            <person name="Louie K.B."/>
            <person name="Bowen B.P."/>
            <person name="Bowers R.M."/>
            <person name="Lee J."/>
            <person name="Arnau V."/>
            <person name="Diaz-Villanueva W."/>
            <person name="Stepanauskas R."/>
            <person name="Gosliner T."/>
            <person name="Date S.V."/>
            <person name="Northen T.R."/>
            <person name="Cheng J.F."/>
            <person name="Burkart M.D."/>
            <person name="Woyke T."/>
        </authorList>
    </citation>
    <scope>NUCLEOTIDE SEQUENCE</scope>
    <source>
        <strain evidence="10">Df01</strain>
    </source>
</reference>
<dbReference type="InterPro" id="IPR037143">
    <property type="entry name" value="4-PPantetheinyl_Trfase_dom_sf"/>
</dbReference>
<dbReference type="Gene3D" id="3.90.470.20">
    <property type="entry name" value="4'-phosphopantetheinyl transferase domain"/>
    <property type="match status" value="1"/>
</dbReference>
<dbReference type="NCBIfam" id="TIGR00516">
    <property type="entry name" value="acpS"/>
    <property type="match status" value="1"/>
</dbReference>
<proteinExistence type="inferred from homology"/>
<feature type="binding site" evidence="8">
    <location>
        <position position="8"/>
    </location>
    <ligand>
        <name>Mg(2+)</name>
        <dbReference type="ChEBI" id="CHEBI:18420"/>
    </ligand>
</feature>
<evidence type="ECO:0000256" key="6">
    <source>
        <dbReference type="ARBA" id="ARBA00023098"/>
    </source>
</evidence>
<dbReference type="NCBIfam" id="TIGR00556">
    <property type="entry name" value="pantethn_trn"/>
    <property type="match status" value="1"/>
</dbReference>
<name>A0ABT7QJ84_9GAMM</name>
<gene>
    <name evidence="8 10" type="primary">acpS</name>
    <name evidence="10" type="ORF">NQX30_00150</name>
</gene>
<dbReference type="EC" id="2.7.8.7" evidence="8"/>
<dbReference type="InterPro" id="IPR002582">
    <property type="entry name" value="ACPS"/>
</dbReference>
<comment type="subcellular location">
    <subcellularLocation>
        <location evidence="8">Cytoplasm</location>
    </subcellularLocation>
</comment>
<evidence type="ECO:0000313" key="10">
    <source>
        <dbReference type="EMBL" id="MDM5146802.1"/>
    </source>
</evidence>
<evidence type="ECO:0000256" key="7">
    <source>
        <dbReference type="ARBA" id="ARBA00023160"/>
    </source>
</evidence>
<reference evidence="10" key="1">
    <citation type="submission" date="2022-08" db="EMBL/GenBank/DDBJ databases">
        <authorList>
            <person name="Dzunkova M."/>
            <person name="La Clair J."/>
            <person name="Tyml T."/>
            <person name="Doud D."/>
            <person name="Schulz F."/>
            <person name="Piquer S."/>
            <person name="Porcel Sanchis D."/>
            <person name="Osborn A."/>
            <person name="Robinson D."/>
            <person name="Louie K.B."/>
            <person name="Bowen B.P."/>
            <person name="Bowers R."/>
            <person name="Lee J."/>
            <person name="Arnau Llombart V."/>
            <person name="Diaz Villanueva W."/>
            <person name="Gosliner T."/>
            <person name="Northen T."/>
            <person name="Cheng J.-F."/>
            <person name="Burkart M.D."/>
            <person name="Woyke T."/>
        </authorList>
    </citation>
    <scope>NUCLEOTIDE SEQUENCE</scope>
    <source>
        <strain evidence="10">Df01</strain>
    </source>
</reference>
<dbReference type="InterPro" id="IPR004568">
    <property type="entry name" value="Ppantetheine-prot_Trfase_dom"/>
</dbReference>
<comment type="function">
    <text evidence="8">Transfers the 4'-phosphopantetheine moiety from coenzyme A to a Ser of acyl-carrier-protein.</text>
</comment>
<evidence type="ECO:0000313" key="11">
    <source>
        <dbReference type="Proteomes" id="UP001168167"/>
    </source>
</evidence>
<evidence type="ECO:0000256" key="1">
    <source>
        <dbReference type="ARBA" id="ARBA00022516"/>
    </source>
</evidence>
<evidence type="ECO:0000256" key="4">
    <source>
        <dbReference type="ARBA" id="ARBA00022832"/>
    </source>
</evidence>
<feature type="domain" description="4'-phosphopantetheinyl transferase" evidence="9">
    <location>
        <begin position="4"/>
        <end position="99"/>
    </location>
</feature>
<dbReference type="HAMAP" id="MF_00101">
    <property type="entry name" value="AcpS"/>
    <property type="match status" value="1"/>
</dbReference>
<dbReference type="SUPFAM" id="SSF56214">
    <property type="entry name" value="4'-phosphopantetheinyl transferase"/>
    <property type="match status" value="1"/>
</dbReference>
<evidence type="ECO:0000256" key="8">
    <source>
        <dbReference type="HAMAP-Rule" id="MF_00101"/>
    </source>
</evidence>
<dbReference type="Pfam" id="PF01648">
    <property type="entry name" value="ACPS"/>
    <property type="match status" value="1"/>
</dbReference>
<comment type="similarity">
    <text evidence="8">Belongs to the P-Pant transferase superfamily. AcpS family.</text>
</comment>
<dbReference type="InterPro" id="IPR008278">
    <property type="entry name" value="4-PPantetheinyl_Trfase_dom"/>
</dbReference>
<dbReference type="GO" id="GO:0008897">
    <property type="term" value="F:holo-[acyl-carrier-protein] synthase activity"/>
    <property type="evidence" value="ECO:0007669"/>
    <property type="project" value="UniProtKB-EC"/>
</dbReference>
<evidence type="ECO:0000256" key="5">
    <source>
        <dbReference type="ARBA" id="ARBA00022842"/>
    </source>
</evidence>
<keyword evidence="5 8" id="KW-0460">Magnesium</keyword>
<feature type="binding site" evidence="8">
    <location>
        <position position="57"/>
    </location>
    <ligand>
        <name>Mg(2+)</name>
        <dbReference type="ChEBI" id="CHEBI:18420"/>
    </ligand>
</feature>
<keyword evidence="6 8" id="KW-0443">Lipid metabolism</keyword>
<dbReference type="Proteomes" id="UP001168167">
    <property type="component" value="Unassembled WGS sequence"/>
</dbReference>
<accession>A0ABT7QJ84</accession>
<keyword evidence="11" id="KW-1185">Reference proteome</keyword>
<evidence type="ECO:0000259" key="9">
    <source>
        <dbReference type="Pfam" id="PF01648"/>
    </source>
</evidence>
<keyword evidence="4 8" id="KW-0276">Fatty acid metabolism</keyword>
<keyword evidence="7 8" id="KW-0275">Fatty acid biosynthesis</keyword>